<organism evidence="2 3">
    <name type="scientific">Pandoraea captiosa</name>
    <dbReference type="NCBI Taxonomy" id="2508302"/>
    <lineage>
        <taxon>Bacteria</taxon>
        <taxon>Pseudomonadati</taxon>
        <taxon>Pseudomonadota</taxon>
        <taxon>Betaproteobacteria</taxon>
        <taxon>Burkholderiales</taxon>
        <taxon>Burkholderiaceae</taxon>
        <taxon>Pandoraea</taxon>
    </lineage>
</organism>
<evidence type="ECO:0000313" key="2">
    <source>
        <dbReference type="EMBL" id="VVE72781.1"/>
    </source>
</evidence>
<proteinExistence type="predicted"/>
<evidence type="ECO:0000259" key="1">
    <source>
        <dbReference type="Pfam" id="PF05076"/>
    </source>
</evidence>
<reference evidence="2 3" key="1">
    <citation type="submission" date="2019-08" db="EMBL/GenBank/DDBJ databases">
        <authorList>
            <person name="Peeters C."/>
        </authorList>
    </citation>
    <scope>NUCLEOTIDE SEQUENCE [LARGE SCALE GENOMIC DNA]</scope>
    <source>
        <strain evidence="2 3">LMG 31118</strain>
    </source>
</reference>
<dbReference type="InterPro" id="IPR020941">
    <property type="entry name" value="SUFU-like_domain"/>
</dbReference>
<accession>A0A5E5AGH9</accession>
<dbReference type="OrthoDB" id="1249375at2"/>
<keyword evidence="3" id="KW-1185">Reference proteome</keyword>
<dbReference type="EMBL" id="CABPSQ010000010">
    <property type="protein sequence ID" value="VVE72781.1"/>
    <property type="molecule type" value="Genomic_DNA"/>
</dbReference>
<name>A0A5E5AGH9_9BURK</name>
<protein>
    <recommendedName>
        <fullName evidence="1">Suppressor of fused-like domain-containing protein</fullName>
    </recommendedName>
</protein>
<sequence length="193" mass="20712">MSIVNHLETNLGEISEGWKDAAAADNLRVIRFACQPFEGASTFSTLGLSDSPMQFPGGDVCAQELLFAAWDSYPASKVASFLLTFAEYVRSQSRALLRGEVFGPSTPLIPGVAANGVYASLPAIYPDELACYRASKPPAILVWLVPLIGRECEIVRRNGWGDFEKLLESSNPDLLDLDRPSLVGGEGDSCGGV</sequence>
<dbReference type="Pfam" id="PF05076">
    <property type="entry name" value="SUFU"/>
    <property type="match status" value="1"/>
</dbReference>
<dbReference type="RefSeq" id="WP_150627022.1">
    <property type="nucleotide sequence ID" value="NZ_CABPSQ010000010.1"/>
</dbReference>
<feature type="domain" description="Suppressor of fused-like" evidence="1">
    <location>
        <begin position="25"/>
        <end position="180"/>
    </location>
</feature>
<dbReference type="AlphaFoldDB" id="A0A5E5AGH9"/>
<evidence type="ECO:0000313" key="3">
    <source>
        <dbReference type="Proteomes" id="UP000414136"/>
    </source>
</evidence>
<gene>
    <name evidence="2" type="ORF">PCA31118_04312</name>
</gene>
<dbReference type="Proteomes" id="UP000414136">
    <property type="component" value="Unassembled WGS sequence"/>
</dbReference>